<accession>A0A5E4NC63</accession>
<dbReference type="AlphaFoldDB" id="A0A5E4NC63"/>
<name>A0A5E4NC63_9HEMI</name>
<dbReference type="Proteomes" id="UP000325440">
    <property type="component" value="Unassembled WGS sequence"/>
</dbReference>
<dbReference type="PANTHER" id="PTHR45913:SF19">
    <property type="entry name" value="LOW QUALITY PROTEIN: ZINC FINGER BED DOMAIN-CONTAINING PROTEIN 5-LIKE"/>
    <property type="match status" value="1"/>
</dbReference>
<keyword evidence="2" id="KW-1185">Reference proteome</keyword>
<protein>
    <submittedName>
        <fullName evidence="1">Uncharacterized protein</fullName>
    </submittedName>
</protein>
<dbReference type="OrthoDB" id="6615979at2759"/>
<dbReference type="PANTHER" id="PTHR45913">
    <property type="entry name" value="EPM2A-INTERACTING PROTEIN 1"/>
    <property type="match status" value="1"/>
</dbReference>
<dbReference type="EMBL" id="CABPRJ010001916">
    <property type="protein sequence ID" value="VVC41301.1"/>
    <property type="molecule type" value="Genomic_DNA"/>
</dbReference>
<proteinExistence type="predicted"/>
<evidence type="ECO:0000313" key="1">
    <source>
        <dbReference type="EMBL" id="VVC41301.1"/>
    </source>
</evidence>
<reference evidence="1 2" key="1">
    <citation type="submission" date="2019-08" db="EMBL/GenBank/DDBJ databases">
        <authorList>
            <person name="Alioto T."/>
            <person name="Alioto T."/>
            <person name="Gomez Garrido J."/>
        </authorList>
    </citation>
    <scope>NUCLEOTIDE SEQUENCE [LARGE SCALE GENOMIC DNA]</scope>
</reference>
<gene>
    <name evidence="1" type="ORF">CINCED_3A022759</name>
</gene>
<sequence>MKNKHSFIFLPNPRSIKPVKLKEHLVSLHPQHASDNLEVFQTKKARFEKGGTLTELGFVPPQKPCLKASYKVAYRIARNKKPHTIGESLIKSCALEMVELKNLGSLYTDGVPAMLGKSSGFTALIKKEILDIITHCFLHRHALTSKTLPTDLKEIMTITVKIVIFIRARALNHRHEVLLYHTEVRWLSRGQVMKRVYELRKEISFFLVERQSSLAKHFNNIEFIHGLAYLTDIFNHLNEFLRNPFIVDLNTIDDSDLVKDELIDLRSKEITRQDFQTKNLIEFWCSLTKAYPLAVSRAVKFLIPFSTTYFWDFGIGTGMLGFS</sequence>
<evidence type="ECO:0000313" key="2">
    <source>
        <dbReference type="Proteomes" id="UP000325440"/>
    </source>
</evidence>
<organism evidence="1 2">
    <name type="scientific">Cinara cedri</name>
    <dbReference type="NCBI Taxonomy" id="506608"/>
    <lineage>
        <taxon>Eukaryota</taxon>
        <taxon>Metazoa</taxon>
        <taxon>Ecdysozoa</taxon>
        <taxon>Arthropoda</taxon>
        <taxon>Hexapoda</taxon>
        <taxon>Insecta</taxon>
        <taxon>Pterygota</taxon>
        <taxon>Neoptera</taxon>
        <taxon>Paraneoptera</taxon>
        <taxon>Hemiptera</taxon>
        <taxon>Sternorrhyncha</taxon>
        <taxon>Aphidomorpha</taxon>
        <taxon>Aphidoidea</taxon>
        <taxon>Aphididae</taxon>
        <taxon>Lachninae</taxon>
        <taxon>Cinara</taxon>
    </lineage>
</organism>